<organism evidence="2 3">
    <name type="scientific">Allacma fusca</name>
    <dbReference type="NCBI Taxonomy" id="39272"/>
    <lineage>
        <taxon>Eukaryota</taxon>
        <taxon>Metazoa</taxon>
        <taxon>Ecdysozoa</taxon>
        <taxon>Arthropoda</taxon>
        <taxon>Hexapoda</taxon>
        <taxon>Collembola</taxon>
        <taxon>Symphypleona</taxon>
        <taxon>Sminthuridae</taxon>
        <taxon>Allacma</taxon>
    </lineage>
</organism>
<name>A0A8J2JWD4_9HEXA</name>
<comment type="caution">
    <text evidence="2">The sequence shown here is derived from an EMBL/GenBank/DDBJ whole genome shotgun (WGS) entry which is preliminary data.</text>
</comment>
<feature type="domain" description="Integrase catalytic" evidence="1">
    <location>
        <begin position="1"/>
        <end position="137"/>
    </location>
</feature>
<evidence type="ECO:0000259" key="1">
    <source>
        <dbReference type="PROSITE" id="PS50994"/>
    </source>
</evidence>
<proteinExistence type="predicted"/>
<dbReference type="GO" id="GO:0015074">
    <property type="term" value="P:DNA integration"/>
    <property type="evidence" value="ECO:0007669"/>
    <property type="project" value="InterPro"/>
</dbReference>
<dbReference type="OrthoDB" id="7611046at2759"/>
<dbReference type="PANTHER" id="PTHR47331">
    <property type="entry name" value="PHD-TYPE DOMAIN-CONTAINING PROTEIN"/>
    <property type="match status" value="1"/>
</dbReference>
<dbReference type="PROSITE" id="PS50994">
    <property type="entry name" value="INTEGRASE"/>
    <property type="match status" value="1"/>
</dbReference>
<protein>
    <recommendedName>
        <fullName evidence="1">Integrase catalytic domain-containing protein</fullName>
    </recommendedName>
</protein>
<dbReference type="Proteomes" id="UP000708208">
    <property type="component" value="Unassembled WGS sequence"/>
</dbReference>
<reference evidence="2" key="1">
    <citation type="submission" date="2021-06" db="EMBL/GenBank/DDBJ databases">
        <authorList>
            <person name="Hodson N. C."/>
            <person name="Mongue J. A."/>
            <person name="Jaron S. K."/>
        </authorList>
    </citation>
    <scope>NUCLEOTIDE SEQUENCE</scope>
</reference>
<gene>
    <name evidence="2" type="ORF">AFUS01_LOCUS12323</name>
</gene>
<dbReference type="InterPro" id="IPR001584">
    <property type="entry name" value="Integrase_cat-core"/>
</dbReference>
<dbReference type="EMBL" id="CAJVCH010096761">
    <property type="protein sequence ID" value="CAG7723225.1"/>
    <property type="molecule type" value="Genomic_DNA"/>
</dbReference>
<keyword evidence="3" id="KW-1185">Reference proteome</keyword>
<dbReference type="AlphaFoldDB" id="A0A8J2JWD4"/>
<evidence type="ECO:0000313" key="2">
    <source>
        <dbReference type="EMBL" id="CAG7723225.1"/>
    </source>
</evidence>
<evidence type="ECO:0000313" key="3">
    <source>
        <dbReference type="Proteomes" id="UP000708208"/>
    </source>
</evidence>
<accession>A0A8J2JWD4</accession>
<sequence length="167" mass="18721">MASLKRFIARRGLCSDIYSDCGTNFVGADREIWRIYEFVQSTDSGQRIQQFLSARSVTWHFNPPSSPHFGGLWESGVRVVKGHLRHAIGLTSLNFEDYATLLAQVESCVNSRPLDPLSCNPEDLSVLTPGNFLIGAPLNTLPEPDLTCTKLNRLSRCQHCQQLSQHF</sequence>